<dbReference type="FunFam" id="3.40.80.10:FF:000008">
    <property type="entry name" value="N-acetylmuramoyl-L-alanine amidase"/>
    <property type="match status" value="1"/>
</dbReference>
<sequence>MRIINLIVVHCSATRGDCTPSPEDLDRLHRRRGFNGTGYHYYICKDGTVHLTRPIERVGAHAKGFNAHSIGICYEGSLDCRGRPADIRTPAQRATLRQLVGQLQEKFPGCRVCGHRGLSPDLNRNGEIEPEEWIKSCPCFEVAKEFKELEEFAVKTENTEEHRVTQHIKEQKGGK</sequence>
<dbReference type="PANTHER" id="PTHR11022">
    <property type="entry name" value="PEPTIDOGLYCAN RECOGNITION PROTEIN"/>
    <property type="match status" value="1"/>
</dbReference>
<organism evidence="4 5">
    <name type="scientific">Bacteroides xylanisolvens</name>
    <dbReference type="NCBI Taxonomy" id="371601"/>
    <lineage>
        <taxon>Bacteria</taxon>
        <taxon>Pseudomonadati</taxon>
        <taxon>Bacteroidota</taxon>
        <taxon>Bacteroidia</taxon>
        <taxon>Bacteroidales</taxon>
        <taxon>Bacteroidaceae</taxon>
        <taxon>Bacteroides</taxon>
    </lineage>
</organism>
<evidence type="ECO:0000259" key="1">
    <source>
        <dbReference type="Pfam" id="PF01510"/>
    </source>
</evidence>
<evidence type="ECO:0000313" key="5">
    <source>
        <dbReference type="Proteomes" id="UP000285503"/>
    </source>
</evidence>
<dbReference type="AlphaFoldDB" id="A0A415FKQ6"/>
<dbReference type="EMBL" id="WDEH01000002">
    <property type="protein sequence ID" value="KAB6143029.1"/>
    <property type="molecule type" value="Genomic_DNA"/>
</dbReference>
<reference evidence="4 5" key="1">
    <citation type="submission" date="2018-08" db="EMBL/GenBank/DDBJ databases">
        <title>A genome reference for cultivated species of the human gut microbiota.</title>
        <authorList>
            <person name="Zou Y."/>
            <person name="Xue W."/>
            <person name="Luo G."/>
        </authorList>
    </citation>
    <scope>NUCLEOTIDE SEQUENCE [LARGE SCALE GENOMIC DNA]</scope>
    <source>
        <strain evidence="4 5">AF46-11NS</strain>
    </source>
</reference>
<dbReference type="Proteomes" id="UP000285503">
    <property type="component" value="Unassembled WGS sequence"/>
</dbReference>
<dbReference type="Pfam" id="PF01510">
    <property type="entry name" value="Amidase_2"/>
    <property type="match status" value="1"/>
</dbReference>
<evidence type="ECO:0000313" key="4">
    <source>
        <dbReference type="EMBL" id="RHK23466.1"/>
    </source>
</evidence>
<name>A0A415FKQ6_9BACE</name>
<dbReference type="EMBL" id="WDCP01000001">
    <property type="protein sequence ID" value="KAB6342130.1"/>
    <property type="molecule type" value="Genomic_DNA"/>
</dbReference>
<dbReference type="InterPro" id="IPR018247">
    <property type="entry name" value="EF_Hand_1_Ca_BS"/>
</dbReference>
<dbReference type="PANTHER" id="PTHR11022:SF41">
    <property type="entry name" value="PEPTIDOGLYCAN-RECOGNITION PROTEIN LC-RELATED"/>
    <property type="match status" value="1"/>
</dbReference>
<dbReference type="Gene3D" id="3.40.80.10">
    <property type="entry name" value="Peptidoglycan recognition protein-like"/>
    <property type="match status" value="1"/>
</dbReference>
<accession>A0A415FKQ6</accession>
<dbReference type="RefSeq" id="WP_008641546.1">
    <property type="nucleotide sequence ID" value="NZ_CP103094.1"/>
</dbReference>
<dbReference type="InterPro" id="IPR015510">
    <property type="entry name" value="PGRP"/>
</dbReference>
<dbReference type="InterPro" id="IPR036505">
    <property type="entry name" value="Amidase/PGRP_sf"/>
</dbReference>
<dbReference type="EMBL" id="QRNE01000100">
    <property type="protein sequence ID" value="RHK23466.1"/>
    <property type="molecule type" value="Genomic_DNA"/>
</dbReference>
<comment type="caution">
    <text evidence="4">The sequence shown here is derived from an EMBL/GenBank/DDBJ whole genome shotgun (WGS) entry which is preliminary data.</text>
</comment>
<proteinExistence type="predicted"/>
<dbReference type="CDD" id="cd06583">
    <property type="entry name" value="PGRP"/>
    <property type="match status" value="1"/>
</dbReference>
<dbReference type="GO" id="GO:0009253">
    <property type="term" value="P:peptidoglycan catabolic process"/>
    <property type="evidence" value="ECO:0007669"/>
    <property type="project" value="InterPro"/>
</dbReference>
<dbReference type="SUPFAM" id="SSF55846">
    <property type="entry name" value="N-acetylmuramoyl-L-alanine amidase-like"/>
    <property type="match status" value="1"/>
</dbReference>
<dbReference type="PROSITE" id="PS00018">
    <property type="entry name" value="EF_HAND_1"/>
    <property type="match status" value="1"/>
</dbReference>
<evidence type="ECO:0000313" key="3">
    <source>
        <dbReference type="EMBL" id="KAB6342130.1"/>
    </source>
</evidence>
<dbReference type="GO" id="GO:0008745">
    <property type="term" value="F:N-acetylmuramoyl-L-alanine amidase activity"/>
    <property type="evidence" value="ECO:0007669"/>
    <property type="project" value="InterPro"/>
</dbReference>
<evidence type="ECO:0000313" key="7">
    <source>
        <dbReference type="Proteomes" id="UP000487596"/>
    </source>
</evidence>
<gene>
    <name evidence="4" type="ORF">DW075_16380</name>
    <name evidence="2" type="ORF">GA424_01990</name>
    <name evidence="3" type="ORF">GAZ43_01345</name>
</gene>
<reference evidence="6 7" key="2">
    <citation type="journal article" date="2019" name="Nat. Med.">
        <title>A library of human gut bacterial isolates paired with longitudinal multiomics data enables mechanistic microbiome research.</title>
        <authorList>
            <person name="Poyet M."/>
            <person name="Groussin M."/>
            <person name="Gibbons S.M."/>
            <person name="Avila-Pacheco J."/>
            <person name="Jiang X."/>
            <person name="Kearney S.M."/>
            <person name="Perrotta A.R."/>
            <person name="Berdy B."/>
            <person name="Zhao S."/>
            <person name="Lieberman T.D."/>
            <person name="Swanson P.K."/>
            <person name="Smith M."/>
            <person name="Roesemann S."/>
            <person name="Alexander J.E."/>
            <person name="Rich S.A."/>
            <person name="Livny J."/>
            <person name="Vlamakis H."/>
            <person name="Clish C."/>
            <person name="Bullock K."/>
            <person name="Deik A."/>
            <person name="Scott J."/>
            <person name="Pierce K.A."/>
            <person name="Xavier R.J."/>
            <person name="Alm E.J."/>
        </authorList>
    </citation>
    <scope>NUCLEOTIDE SEQUENCE [LARGE SCALE GENOMIC DNA]</scope>
    <source>
        <strain evidence="3 6">BIOML-A16</strain>
        <strain evidence="2 7">BIOML-A62</strain>
    </source>
</reference>
<dbReference type="InterPro" id="IPR002502">
    <property type="entry name" value="Amidase_domain"/>
</dbReference>
<protein>
    <submittedName>
        <fullName evidence="4">N-acetylmuramoyl-L-alanine amidase</fullName>
    </submittedName>
</protein>
<feature type="domain" description="N-acetylmuramoyl-L-alanine amidase" evidence="1">
    <location>
        <begin position="4"/>
        <end position="117"/>
    </location>
</feature>
<evidence type="ECO:0000313" key="6">
    <source>
        <dbReference type="Proteomes" id="UP000438288"/>
    </source>
</evidence>
<dbReference type="Proteomes" id="UP000438288">
    <property type="component" value="Unassembled WGS sequence"/>
</dbReference>
<evidence type="ECO:0000313" key="2">
    <source>
        <dbReference type="EMBL" id="KAB6143029.1"/>
    </source>
</evidence>
<dbReference type="Proteomes" id="UP000487596">
    <property type="component" value="Unassembled WGS sequence"/>
</dbReference>